<evidence type="ECO:0000256" key="3">
    <source>
        <dbReference type="ARBA" id="ARBA00022679"/>
    </source>
</evidence>
<dbReference type="CDD" id="cd06439">
    <property type="entry name" value="CESA_like_1"/>
    <property type="match status" value="1"/>
</dbReference>
<dbReference type="InterPro" id="IPR029044">
    <property type="entry name" value="Nucleotide-diphossugar_trans"/>
</dbReference>
<dbReference type="PANTHER" id="PTHR43867">
    <property type="entry name" value="CELLULOSE SYNTHASE CATALYTIC SUBUNIT A [UDP-FORMING]"/>
    <property type="match status" value="1"/>
</dbReference>
<keyword evidence="3" id="KW-0808">Transferase</keyword>
<dbReference type="GO" id="GO:0016757">
    <property type="term" value="F:glycosyltransferase activity"/>
    <property type="evidence" value="ECO:0007669"/>
    <property type="project" value="UniProtKB-KW"/>
</dbReference>
<reference evidence="9 10" key="1">
    <citation type="submission" date="2020-01" db="EMBL/GenBank/DDBJ databases">
        <title>Genomes assembled from Gulf of Kutch pelagic sediment metagenomes.</title>
        <authorList>
            <person name="Chandrashekar M."/>
            <person name="Mahajan M.S."/>
            <person name="Dave K.J."/>
            <person name="Vatsa P."/>
            <person name="Nathani N.M."/>
        </authorList>
    </citation>
    <scope>NUCLEOTIDE SEQUENCE [LARGE SCALE GENOMIC DNA]</scope>
    <source>
        <strain evidence="9">KS3-K002</strain>
    </source>
</reference>
<name>A0AAE5CB07_9BACT</name>
<dbReference type="InterPro" id="IPR001173">
    <property type="entry name" value="Glyco_trans_2-like"/>
</dbReference>
<dbReference type="SUPFAM" id="SSF53448">
    <property type="entry name" value="Nucleotide-diphospho-sugar transferases"/>
    <property type="match status" value="1"/>
</dbReference>
<feature type="transmembrane region" description="Helical" evidence="7">
    <location>
        <begin position="293"/>
        <end position="311"/>
    </location>
</feature>
<dbReference type="GO" id="GO:0016020">
    <property type="term" value="C:membrane"/>
    <property type="evidence" value="ECO:0007669"/>
    <property type="project" value="UniProtKB-SubCell"/>
</dbReference>
<dbReference type="InterPro" id="IPR050321">
    <property type="entry name" value="Glycosyltr_2/OpgH_subfam"/>
</dbReference>
<dbReference type="Proteomes" id="UP000702544">
    <property type="component" value="Unassembled WGS sequence"/>
</dbReference>
<evidence type="ECO:0000256" key="4">
    <source>
        <dbReference type="ARBA" id="ARBA00022692"/>
    </source>
</evidence>
<keyword evidence="2" id="KW-0328">Glycosyltransferase</keyword>
<evidence type="ECO:0000259" key="8">
    <source>
        <dbReference type="Pfam" id="PF00535"/>
    </source>
</evidence>
<dbReference type="EMBL" id="JAACAK010000064">
    <property type="protein sequence ID" value="NIR75167.1"/>
    <property type="molecule type" value="Genomic_DNA"/>
</dbReference>
<feature type="transmembrane region" description="Helical" evidence="7">
    <location>
        <begin position="6"/>
        <end position="28"/>
    </location>
</feature>
<keyword evidence="6 7" id="KW-0472">Membrane</keyword>
<evidence type="ECO:0000256" key="1">
    <source>
        <dbReference type="ARBA" id="ARBA00004141"/>
    </source>
</evidence>
<dbReference type="Pfam" id="PF00535">
    <property type="entry name" value="Glycos_transf_2"/>
    <property type="match status" value="1"/>
</dbReference>
<evidence type="ECO:0000313" key="10">
    <source>
        <dbReference type="Proteomes" id="UP000702544"/>
    </source>
</evidence>
<sequence>MILEALFIVALALVAYPYLVYPLLLYALTRNRDGPAPPPPAVELPPVTVITSVYNEAAVIVDKVKNLLCLKYPTDRVRIVIASDGSQDDTVPLARNASQGHAHVEIIDFETRRGKASVLHDLVTRAQTDIVALSDANTFFEPEALERLTRWFSDPEVGCVCGHMELIPAVEGSRNESMYWTLETRLKQWENRVGAVLGANGGIYAFRRDAYEPIAENTITDDFVLPMLIRKRGYRIVYDSTAVATEETAPTISHEFKRRTRIGAGNLQALSWTRDLLRPSAGWTAFTYWSHKVARWVAPILLVSAFLIALTQMDAPFYRGVAIVGMVLLAVALTGWLLERAGRRVPQGLAAPYAFVALNLALVAGAVQFIRGKQYARWSRTPRGTESAGP</sequence>
<comment type="caution">
    <text evidence="9">The sequence shown here is derived from an EMBL/GenBank/DDBJ whole genome shotgun (WGS) entry which is preliminary data.</text>
</comment>
<organism evidence="9 10">
    <name type="scientific">Candidatus Kutchimonas denitrificans</name>
    <dbReference type="NCBI Taxonomy" id="3056748"/>
    <lineage>
        <taxon>Bacteria</taxon>
        <taxon>Pseudomonadati</taxon>
        <taxon>Gemmatimonadota</taxon>
        <taxon>Gemmatimonadia</taxon>
        <taxon>Candidatus Palauibacterales</taxon>
        <taxon>Candidatus Palauibacteraceae</taxon>
        <taxon>Candidatus Kutchimonas</taxon>
    </lineage>
</organism>
<dbReference type="PANTHER" id="PTHR43867:SF2">
    <property type="entry name" value="CELLULOSE SYNTHASE CATALYTIC SUBUNIT A [UDP-FORMING]"/>
    <property type="match status" value="1"/>
</dbReference>
<feature type="domain" description="Glycosyltransferase 2-like" evidence="8">
    <location>
        <begin position="48"/>
        <end position="212"/>
    </location>
</feature>
<dbReference type="Gene3D" id="3.90.550.10">
    <property type="entry name" value="Spore Coat Polysaccharide Biosynthesis Protein SpsA, Chain A"/>
    <property type="match status" value="1"/>
</dbReference>
<comment type="subcellular location">
    <subcellularLocation>
        <location evidence="1">Membrane</location>
        <topology evidence="1">Multi-pass membrane protein</topology>
    </subcellularLocation>
</comment>
<evidence type="ECO:0000256" key="5">
    <source>
        <dbReference type="ARBA" id="ARBA00022989"/>
    </source>
</evidence>
<dbReference type="AlphaFoldDB" id="A0AAE5CB07"/>
<evidence type="ECO:0000313" key="9">
    <source>
        <dbReference type="EMBL" id="NIR75167.1"/>
    </source>
</evidence>
<proteinExistence type="predicted"/>
<feature type="transmembrane region" description="Helical" evidence="7">
    <location>
        <begin position="317"/>
        <end position="338"/>
    </location>
</feature>
<evidence type="ECO:0000256" key="2">
    <source>
        <dbReference type="ARBA" id="ARBA00022676"/>
    </source>
</evidence>
<accession>A0AAE5CB07</accession>
<protein>
    <submittedName>
        <fullName evidence="9">Glycosyltransferase family 2 protein</fullName>
    </submittedName>
</protein>
<gene>
    <name evidence="9" type="ORF">GWO12_08660</name>
</gene>
<evidence type="ECO:0000256" key="7">
    <source>
        <dbReference type="SAM" id="Phobius"/>
    </source>
</evidence>
<keyword evidence="4 7" id="KW-0812">Transmembrane</keyword>
<feature type="transmembrane region" description="Helical" evidence="7">
    <location>
        <begin position="350"/>
        <end position="370"/>
    </location>
</feature>
<keyword evidence="5 7" id="KW-1133">Transmembrane helix</keyword>
<evidence type="ECO:0000256" key="6">
    <source>
        <dbReference type="ARBA" id="ARBA00023136"/>
    </source>
</evidence>